<keyword evidence="1 3" id="KW-0689">Ribosomal protein</keyword>
<dbReference type="Pfam" id="PF00572">
    <property type="entry name" value="Ribosomal_L13"/>
    <property type="match status" value="1"/>
</dbReference>
<dbReference type="GO" id="GO:0003735">
    <property type="term" value="F:structural constituent of ribosome"/>
    <property type="evidence" value="ECO:0007669"/>
    <property type="project" value="InterPro"/>
</dbReference>
<evidence type="ECO:0000313" key="4">
    <source>
        <dbReference type="Proteomes" id="UP000231450"/>
    </source>
</evidence>
<reference evidence="4" key="1">
    <citation type="submission" date="2017-09" db="EMBL/GenBank/DDBJ databases">
        <title>Depth-based differentiation of microbial function through sediment-hosted aquifers and enrichment of novel symbionts in the deep terrestrial subsurface.</title>
        <authorList>
            <person name="Probst A.J."/>
            <person name="Ladd B."/>
            <person name="Jarett J.K."/>
            <person name="Geller-Mcgrath D.E."/>
            <person name="Sieber C.M.K."/>
            <person name="Emerson J.B."/>
            <person name="Anantharaman K."/>
            <person name="Thomas B.C."/>
            <person name="Malmstrom R."/>
            <person name="Stieglmeier M."/>
            <person name="Klingl A."/>
            <person name="Woyke T."/>
            <person name="Ryan C.M."/>
            <person name="Banfield J.F."/>
        </authorList>
    </citation>
    <scope>NUCLEOTIDE SEQUENCE [LARGE SCALE GENOMIC DNA]</scope>
</reference>
<comment type="caution">
    <text evidence="3">The sequence shown here is derived from an EMBL/GenBank/DDBJ whole genome shotgun (WGS) entry which is preliminary data.</text>
</comment>
<dbReference type="PANTHER" id="PTHR11545:SF2">
    <property type="entry name" value="LARGE RIBOSOMAL SUBUNIT PROTEIN UL13M"/>
    <property type="match status" value="1"/>
</dbReference>
<dbReference type="GO" id="GO:0003729">
    <property type="term" value="F:mRNA binding"/>
    <property type="evidence" value="ECO:0007669"/>
    <property type="project" value="TreeGrafter"/>
</dbReference>
<name>A0A2M8KEI9_9BACT</name>
<dbReference type="Proteomes" id="UP000231450">
    <property type="component" value="Unassembled WGS sequence"/>
</dbReference>
<proteinExistence type="predicted"/>
<dbReference type="SUPFAM" id="SSF52161">
    <property type="entry name" value="Ribosomal protein L13"/>
    <property type="match status" value="1"/>
</dbReference>
<evidence type="ECO:0000256" key="2">
    <source>
        <dbReference type="ARBA" id="ARBA00023274"/>
    </source>
</evidence>
<dbReference type="AlphaFoldDB" id="A0A2M8KEI9"/>
<dbReference type="GO" id="GO:0006412">
    <property type="term" value="P:translation"/>
    <property type="evidence" value="ECO:0007669"/>
    <property type="project" value="InterPro"/>
</dbReference>
<organism evidence="3 4">
    <name type="scientific">Candidatus Portnoybacteria bacterium CG10_big_fil_rev_8_21_14_0_10_36_7</name>
    <dbReference type="NCBI Taxonomy" id="1974812"/>
    <lineage>
        <taxon>Bacteria</taxon>
        <taxon>Candidatus Portnoyibacteriota</taxon>
    </lineage>
</organism>
<dbReference type="InterPro" id="IPR005822">
    <property type="entry name" value="Ribosomal_uL13"/>
</dbReference>
<gene>
    <name evidence="3" type="ORF">COU81_01295</name>
</gene>
<feature type="non-terminal residue" evidence="3">
    <location>
        <position position="67"/>
    </location>
</feature>
<accession>A0A2M8KEI9</accession>
<dbReference type="Gene3D" id="3.90.1180.10">
    <property type="entry name" value="Ribosomal protein L13"/>
    <property type="match status" value="1"/>
</dbReference>
<dbReference type="InterPro" id="IPR036899">
    <property type="entry name" value="Ribosomal_uL13_sf"/>
</dbReference>
<dbReference type="EMBL" id="PFDW01000029">
    <property type="protein sequence ID" value="PJE58325.1"/>
    <property type="molecule type" value="Genomic_DNA"/>
</dbReference>
<evidence type="ECO:0000256" key="1">
    <source>
        <dbReference type="ARBA" id="ARBA00022980"/>
    </source>
</evidence>
<protein>
    <submittedName>
        <fullName evidence="3">50S ribosomal protein L13</fullName>
    </submittedName>
</protein>
<dbReference type="GO" id="GO:0022625">
    <property type="term" value="C:cytosolic large ribosomal subunit"/>
    <property type="evidence" value="ECO:0007669"/>
    <property type="project" value="TreeGrafter"/>
</dbReference>
<dbReference type="GO" id="GO:0017148">
    <property type="term" value="P:negative regulation of translation"/>
    <property type="evidence" value="ECO:0007669"/>
    <property type="project" value="TreeGrafter"/>
</dbReference>
<keyword evidence="2" id="KW-0687">Ribonucleoprotein</keyword>
<sequence>MTKGIKREQIKIDAEGKVLGRLSVEVSNILRGKNLATFEPHKDDGPVVSVYNISKIKITGDKLKQKV</sequence>
<evidence type="ECO:0000313" key="3">
    <source>
        <dbReference type="EMBL" id="PJE58325.1"/>
    </source>
</evidence>
<dbReference type="PANTHER" id="PTHR11545">
    <property type="entry name" value="RIBOSOMAL PROTEIN L13"/>
    <property type="match status" value="1"/>
</dbReference>